<dbReference type="Pfam" id="PF13091">
    <property type="entry name" value="PLDc_2"/>
    <property type="match status" value="2"/>
</dbReference>
<dbReference type="CDD" id="cd09110">
    <property type="entry name" value="PLDc_CLS_1"/>
    <property type="match status" value="1"/>
</dbReference>
<evidence type="ECO:0000256" key="11">
    <source>
        <dbReference type="ARBA" id="ARBA00023264"/>
    </source>
</evidence>
<evidence type="ECO:0000256" key="6">
    <source>
        <dbReference type="ARBA" id="ARBA00022737"/>
    </source>
</evidence>
<gene>
    <name evidence="15" type="primary">cls</name>
    <name evidence="15" type="ORF">ACFQ1X_14060</name>
</gene>
<dbReference type="SUPFAM" id="SSF56024">
    <property type="entry name" value="Phospholipase D/nuclease"/>
    <property type="match status" value="2"/>
</dbReference>
<evidence type="ECO:0000256" key="13">
    <source>
        <dbReference type="NCBIfam" id="TIGR04265"/>
    </source>
</evidence>
<feature type="active site" evidence="12">
    <location>
        <position position="415"/>
    </location>
</feature>
<accession>A0ABW3LFL3</accession>
<dbReference type="Gene3D" id="3.30.870.10">
    <property type="entry name" value="Endonuclease Chain A"/>
    <property type="match status" value="2"/>
</dbReference>
<evidence type="ECO:0000256" key="9">
    <source>
        <dbReference type="ARBA" id="ARBA00023136"/>
    </source>
</evidence>
<evidence type="ECO:0000259" key="14">
    <source>
        <dbReference type="PROSITE" id="PS50035"/>
    </source>
</evidence>
<dbReference type="InterPro" id="IPR027379">
    <property type="entry name" value="CLS_N"/>
</dbReference>
<dbReference type="NCBIfam" id="TIGR04265">
    <property type="entry name" value="bac_cardiolipin"/>
    <property type="match status" value="1"/>
</dbReference>
<dbReference type="InterPro" id="IPR030874">
    <property type="entry name" value="Cardiolipin_synth_Firmi"/>
</dbReference>
<dbReference type="InterPro" id="IPR001736">
    <property type="entry name" value="PLipase_D/transphosphatidylase"/>
</dbReference>
<comment type="subcellular location">
    <subcellularLocation>
        <location evidence="1 12">Cell membrane</location>
        <topology evidence="1 12">Multi-pass membrane protein</topology>
    </subcellularLocation>
</comment>
<feature type="active site" evidence="12">
    <location>
        <position position="237"/>
    </location>
</feature>
<evidence type="ECO:0000256" key="2">
    <source>
        <dbReference type="ARBA" id="ARBA00022475"/>
    </source>
</evidence>
<sequence length="490" mass="56570">MRGGDTIWYEWISTLSNVFILLNIVLAFFILFYERKTASSAWAWILILFLIPILGFILYLLFGKPLKRKRLNRTTVYENQDFRETLDRQQEEMKSGNLVNFSPVAEEMQDLIRMNLTRTDAPLSTATEIKIYNDGTKKFEALFEDISQAKNHIHLQYFILNNDDLGRRLVELLTEKAQQGVKVLFLYDDLGSRKLPKHFFDDFIKAGGEASAFLPAMLANLNLQLNNRNHRKLVVIDGTTGYIGGFNVGDEYIGKEKELGYWRDTHLRLKGEIVHSLQNRFFIDWNQATKRYPMKYAENYFPKIDNKDGYAMQIVASGPLEKREDIKNGFLKMIYHARKSIYLQTPYFIPDKSVMDALRTAALGGVDVQIMIPHQGDHIFVLSATRSFVRELVQDGVKVFSYKNGFMHAKTLIVDEKAYSVGSANMDIRSFALNFELNAFVYDRQSAKEMADIFSQDKKLSVELTQETFENQSWLEKAKQDVAKLVSPLL</sequence>
<proteinExistence type="inferred from homology"/>
<dbReference type="PROSITE" id="PS50035">
    <property type="entry name" value="PLD"/>
    <property type="match status" value="2"/>
</dbReference>
<dbReference type="CDD" id="cd09112">
    <property type="entry name" value="PLDc_CLS_2"/>
    <property type="match status" value="1"/>
</dbReference>
<keyword evidence="8 12" id="KW-0443">Lipid metabolism</keyword>
<evidence type="ECO:0000256" key="10">
    <source>
        <dbReference type="ARBA" id="ARBA00023209"/>
    </source>
</evidence>
<dbReference type="Pfam" id="PF13396">
    <property type="entry name" value="PLDc_N"/>
    <property type="match status" value="1"/>
</dbReference>
<keyword evidence="4 12" id="KW-0808">Transferase</keyword>
<comment type="caution">
    <text evidence="15">The sequence shown here is derived from an EMBL/GenBank/DDBJ whole genome shotgun (WGS) entry which is preliminary data.</text>
</comment>
<organism evidence="15 16">
    <name type="scientific">Metaplanococcus flavidus</name>
    <dbReference type="NCBI Taxonomy" id="569883"/>
    <lineage>
        <taxon>Bacteria</taxon>
        <taxon>Bacillati</taxon>
        <taxon>Bacillota</taxon>
        <taxon>Bacilli</taxon>
        <taxon>Bacillales</taxon>
        <taxon>Caryophanaceae</taxon>
        <taxon>Metaplanococcus</taxon>
    </lineage>
</organism>
<evidence type="ECO:0000256" key="4">
    <source>
        <dbReference type="ARBA" id="ARBA00022679"/>
    </source>
</evidence>
<keyword evidence="6" id="KW-0677">Repeat</keyword>
<dbReference type="PANTHER" id="PTHR21248">
    <property type="entry name" value="CARDIOLIPIN SYNTHASE"/>
    <property type="match status" value="1"/>
</dbReference>
<keyword evidence="5 12" id="KW-0812">Transmembrane</keyword>
<keyword evidence="11 12" id="KW-1208">Phospholipid metabolism</keyword>
<evidence type="ECO:0000256" key="5">
    <source>
        <dbReference type="ARBA" id="ARBA00022692"/>
    </source>
</evidence>
<evidence type="ECO:0000256" key="3">
    <source>
        <dbReference type="ARBA" id="ARBA00022516"/>
    </source>
</evidence>
<keyword evidence="10 12" id="KW-0594">Phospholipid biosynthesis</keyword>
<feature type="transmembrane region" description="Helical" evidence="12">
    <location>
        <begin position="39"/>
        <end position="62"/>
    </location>
</feature>
<name>A0ABW3LFL3_9BACL</name>
<evidence type="ECO:0000256" key="12">
    <source>
        <dbReference type="HAMAP-Rule" id="MF_01916"/>
    </source>
</evidence>
<keyword evidence="9 12" id="KW-0472">Membrane</keyword>
<feature type="active site" evidence="12">
    <location>
        <position position="410"/>
    </location>
</feature>
<protein>
    <recommendedName>
        <fullName evidence="12 13">Cardiolipin synthase</fullName>
        <shortName evidence="12">CL synthase</shortName>
        <ecNumber evidence="12 13">2.7.8.-</ecNumber>
    </recommendedName>
</protein>
<evidence type="ECO:0000313" key="15">
    <source>
        <dbReference type="EMBL" id="MFD1032561.1"/>
    </source>
</evidence>
<dbReference type="HAMAP" id="MF_01916">
    <property type="entry name" value="Cardiolipin_synth_Cls"/>
    <property type="match status" value="1"/>
</dbReference>
<dbReference type="RefSeq" id="WP_379083197.1">
    <property type="nucleotide sequence ID" value="NZ_JBHTKI010000022.1"/>
</dbReference>
<comment type="function">
    <text evidence="12">Catalyzes the reversible phosphatidyl group transfer from one phosphatidylglycerol molecule to another to form cardiolipin (CL) (diphosphatidylglycerol) and glycerol.</text>
</comment>
<feature type="domain" description="PLD phosphodiesterase" evidence="14">
    <location>
        <begin position="403"/>
        <end position="430"/>
    </location>
</feature>
<reference evidence="16" key="1">
    <citation type="journal article" date="2019" name="Int. J. Syst. Evol. Microbiol.">
        <title>The Global Catalogue of Microorganisms (GCM) 10K type strain sequencing project: providing services to taxonomists for standard genome sequencing and annotation.</title>
        <authorList>
            <consortium name="The Broad Institute Genomics Platform"/>
            <consortium name="The Broad Institute Genome Sequencing Center for Infectious Disease"/>
            <person name="Wu L."/>
            <person name="Ma J."/>
        </authorList>
    </citation>
    <scope>NUCLEOTIDE SEQUENCE [LARGE SCALE GENOMIC DNA]</scope>
    <source>
        <strain evidence="16">CCUG 56756</strain>
    </source>
</reference>
<feature type="active site" evidence="12">
    <location>
        <position position="232"/>
    </location>
</feature>
<feature type="active site" evidence="12">
    <location>
        <position position="408"/>
    </location>
</feature>
<feature type="domain" description="PLD phosphodiesterase" evidence="14">
    <location>
        <begin position="225"/>
        <end position="252"/>
    </location>
</feature>
<comment type="catalytic activity">
    <reaction evidence="12">
        <text>2 a 1,2-diacyl-sn-glycero-3-phospho-(1'-sn-glycerol) = a cardiolipin + glycerol</text>
        <dbReference type="Rhea" id="RHEA:31451"/>
        <dbReference type="ChEBI" id="CHEBI:17754"/>
        <dbReference type="ChEBI" id="CHEBI:62237"/>
        <dbReference type="ChEBI" id="CHEBI:64716"/>
    </reaction>
</comment>
<dbReference type="Proteomes" id="UP001597109">
    <property type="component" value="Unassembled WGS sequence"/>
</dbReference>
<dbReference type="SMART" id="SM00155">
    <property type="entry name" value="PLDc"/>
    <property type="match status" value="2"/>
</dbReference>
<dbReference type="InterPro" id="IPR022924">
    <property type="entry name" value="Cardiolipin_synthase"/>
</dbReference>
<keyword evidence="7 12" id="KW-1133">Transmembrane helix</keyword>
<dbReference type="PANTHER" id="PTHR21248:SF22">
    <property type="entry name" value="PHOSPHOLIPASE D"/>
    <property type="match status" value="1"/>
</dbReference>
<feature type="active site" evidence="12">
    <location>
        <position position="230"/>
    </location>
</feature>
<evidence type="ECO:0000256" key="8">
    <source>
        <dbReference type="ARBA" id="ARBA00023098"/>
    </source>
</evidence>
<dbReference type="EMBL" id="JBHTKI010000022">
    <property type="protein sequence ID" value="MFD1032561.1"/>
    <property type="molecule type" value="Genomic_DNA"/>
</dbReference>
<evidence type="ECO:0000256" key="7">
    <source>
        <dbReference type="ARBA" id="ARBA00022989"/>
    </source>
</evidence>
<evidence type="ECO:0000256" key="1">
    <source>
        <dbReference type="ARBA" id="ARBA00004651"/>
    </source>
</evidence>
<evidence type="ECO:0000313" key="16">
    <source>
        <dbReference type="Proteomes" id="UP001597109"/>
    </source>
</evidence>
<keyword evidence="2 12" id="KW-1003">Cell membrane</keyword>
<comment type="similarity">
    <text evidence="12">Belongs to the phospholipase D family. Cardiolipin synthase subfamily.</text>
</comment>
<keyword evidence="16" id="KW-1185">Reference proteome</keyword>
<keyword evidence="3 12" id="KW-0444">Lipid biosynthesis</keyword>
<dbReference type="EC" id="2.7.8.-" evidence="12 13"/>
<dbReference type="InterPro" id="IPR025202">
    <property type="entry name" value="PLD-like_dom"/>
</dbReference>
<feature type="transmembrane region" description="Helical" evidence="12">
    <location>
        <begin position="12"/>
        <end position="33"/>
    </location>
</feature>